<reference evidence="1 2" key="1">
    <citation type="submission" date="2023-12" db="EMBL/GenBank/DDBJ databases">
        <title>Jeotgalibacillus haloalkaliphilus sp. nov., a novel salt-tolerant bacteria, isolated from the estuary of the Fenhe River into the Yellow River.</title>
        <authorList>
            <person name="Li Y."/>
        </authorList>
    </citation>
    <scope>NUCLEOTIDE SEQUENCE [LARGE SCALE GENOMIC DNA]</scope>
    <source>
        <strain evidence="1 2">HH7-29</strain>
    </source>
</reference>
<dbReference type="InterPro" id="IPR008767">
    <property type="entry name" value="Phage_SPP1_head-tail_adaptor"/>
</dbReference>
<proteinExistence type="predicted"/>
<dbReference type="RefSeq" id="WP_322421216.1">
    <property type="nucleotide sequence ID" value="NZ_JAXQNN010000002.1"/>
</dbReference>
<name>A0ABU5KLU2_9BACL</name>
<dbReference type="Proteomes" id="UP001292084">
    <property type="component" value="Unassembled WGS sequence"/>
</dbReference>
<sequence length="116" mass="13467">MKPTHRETFNDGLIQYGHKESIRSSTKKTIGDAFVPRGTLYYRELMKREADYQIVSAGTASLDLKIKTPFPPDLRGKMLSNLTIVIRGVEYEVIKADYDQERIYLYFYLQRVGIVK</sequence>
<gene>
    <name evidence="1" type="ORF">UFB30_08365</name>
</gene>
<protein>
    <submittedName>
        <fullName evidence="1">Phage head closure protein</fullName>
    </submittedName>
</protein>
<keyword evidence="2" id="KW-1185">Reference proteome</keyword>
<evidence type="ECO:0000313" key="2">
    <source>
        <dbReference type="Proteomes" id="UP001292084"/>
    </source>
</evidence>
<dbReference type="EMBL" id="JAXQNN010000002">
    <property type="protein sequence ID" value="MDZ5712242.1"/>
    <property type="molecule type" value="Genomic_DNA"/>
</dbReference>
<evidence type="ECO:0000313" key="1">
    <source>
        <dbReference type="EMBL" id="MDZ5712242.1"/>
    </source>
</evidence>
<comment type="caution">
    <text evidence="1">The sequence shown here is derived from an EMBL/GenBank/DDBJ whole genome shotgun (WGS) entry which is preliminary data.</text>
</comment>
<organism evidence="1 2">
    <name type="scientific">Jeotgalibacillus haloalkalitolerans</name>
    <dbReference type="NCBI Taxonomy" id="3104292"/>
    <lineage>
        <taxon>Bacteria</taxon>
        <taxon>Bacillati</taxon>
        <taxon>Bacillota</taxon>
        <taxon>Bacilli</taxon>
        <taxon>Bacillales</taxon>
        <taxon>Caryophanaceae</taxon>
        <taxon>Jeotgalibacillus</taxon>
    </lineage>
</organism>
<dbReference type="NCBIfam" id="TIGR01563">
    <property type="entry name" value="gp16_SPP1"/>
    <property type="match status" value="1"/>
</dbReference>
<accession>A0ABU5KLU2</accession>